<evidence type="ECO:0000259" key="3">
    <source>
        <dbReference type="Pfam" id="PF01648"/>
    </source>
</evidence>
<dbReference type="EC" id="2.7.8.-" evidence="6"/>
<evidence type="ECO:0000256" key="2">
    <source>
        <dbReference type="ARBA" id="ARBA00022679"/>
    </source>
</evidence>
<evidence type="ECO:0000313" key="5">
    <source>
        <dbReference type="EMBL" id="KLL38236.1"/>
    </source>
</evidence>
<dbReference type="PANTHER" id="PTHR12215">
    <property type="entry name" value="PHOSPHOPANTETHEINE TRANSFERASE"/>
    <property type="match status" value="1"/>
</dbReference>
<dbReference type="PANTHER" id="PTHR12215:SF10">
    <property type="entry name" value="L-AMINOADIPATE-SEMIALDEHYDE DEHYDROGENASE-PHOSPHOPANTETHEINYL TRANSFERASE"/>
    <property type="match status" value="1"/>
</dbReference>
<dbReference type="Proteomes" id="UP000254076">
    <property type="component" value="Unassembled WGS sequence"/>
</dbReference>
<evidence type="ECO:0000313" key="7">
    <source>
        <dbReference type="Proteomes" id="UP000035346"/>
    </source>
</evidence>
<accession>A0A0H1UL44</accession>
<dbReference type="Pfam" id="PF22624">
    <property type="entry name" value="AASDHPPT_N"/>
    <property type="match status" value="1"/>
</dbReference>
<dbReference type="Pfam" id="PF01648">
    <property type="entry name" value="ACPS"/>
    <property type="match status" value="1"/>
</dbReference>
<dbReference type="GO" id="GO:0008897">
    <property type="term" value="F:holo-[acyl-carrier-protein] synthase activity"/>
    <property type="evidence" value="ECO:0007669"/>
    <property type="project" value="InterPro"/>
</dbReference>
<dbReference type="GO" id="GO:0019878">
    <property type="term" value="P:lysine biosynthetic process via aminoadipic acid"/>
    <property type="evidence" value="ECO:0007669"/>
    <property type="project" value="TreeGrafter"/>
</dbReference>
<organism evidence="6 8">
    <name type="scientific">Streptococcus agalactiae</name>
    <dbReference type="NCBI Taxonomy" id="1311"/>
    <lineage>
        <taxon>Bacteria</taxon>
        <taxon>Bacillati</taxon>
        <taxon>Bacillota</taxon>
        <taxon>Bacilli</taxon>
        <taxon>Lactobacillales</taxon>
        <taxon>Streptococcaceae</taxon>
        <taxon>Streptococcus</taxon>
    </lineage>
</organism>
<dbReference type="RefSeq" id="WP_001244673.1">
    <property type="nucleotide sequence ID" value="NZ_JAIWPA010000027.1"/>
</dbReference>
<proteinExistence type="inferred from homology"/>
<reference evidence="6 8" key="2">
    <citation type="submission" date="2018-06" db="EMBL/GenBank/DDBJ databases">
        <authorList>
            <consortium name="Pathogen Informatics"/>
            <person name="Doyle S."/>
        </authorList>
    </citation>
    <scope>NUCLEOTIDE SEQUENCE [LARGE SCALE GENOMIC DNA]</scope>
    <source>
        <strain evidence="6 8">NCTC8185</strain>
    </source>
</reference>
<dbReference type="InterPro" id="IPR037143">
    <property type="entry name" value="4-PPantetheinyl_Trfase_dom_sf"/>
</dbReference>
<dbReference type="InterPro" id="IPR055066">
    <property type="entry name" value="AASDHPPT_N"/>
</dbReference>
<dbReference type="EMBL" id="LBKL01000071">
    <property type="protein sequence ID" value="KLL38236.1"/>
    <property type="molecule type" value="Genomic_DNA"/>
</dbReference>
<protein>
    <submittedName>
        <fullName evidence="6">4'-phosphopantetheinyl transferase</fullName>
        <ecNumber evidence="6">2.7.8.-</ecNumber>
    </submittedName>
</protein>
<gene>
    <name evidence="6" type="primary">eqbC</name>
    <name evidence="6" type="ORF">NCTC8185_01463</name>
    <name evidence="5" type="ORF">WA04_06515</name>
</gene>
<keyword evidence="2 6" id="KW-0808">Transferase</keyword>
<dbReference type="Gene3D" id="3.90.470.20">
    <property type="entry name" value="4'-phosphopantetheinyl transferase domain"/>
    <property type="match status" value="2"/>
</dbReference>
<evidence type="ECO:0000313" key="8">
    <source>
        <dbReference type="Proteomes" id="UP000254076"/>
    </source>
</evidence>
<dbReference type="GO" id="GO:0005829">
    <property type="term" value="C:cytosol"/>
    <property type="evidence" value="ECO:0007669"/>
    <property type="project" value="TreeGrafter"/>
</dbReference>
<name>A0A0H1UL44_STRAG</name>
<dbReference type="AlphaFoldDB" id="A0A0H1UL44"/>
<reference evidence="5 7" key="1">
    <citation type="journal article" date="2015" name="PLoS ONE">
        <title>Genomic analysis reveals the molecular basis for capsule loss in the group B streptococcus population.</title>
        <authorList>
            <consortium name="DEVANI Consortium"/>
            <person name="Rosini R."/>
            <person name="Campisi E."/>
            <person name="De Chiara M."/>
            <person name="Tettelin H."/>
            <person name="Rinaudo D."/>
            <person name="Toniolo C."/>
            <person name="Metruccio M."/>
            <person name="Guidotti S."/>
            <person name="Sorensen U.B."/>
            <person name="Kilian M."/>
            <person name="Ramirez M."/>
            <person name="Janulczyk R."/>
            <person name="Donati C."/>
            <person name="Grandi G."/>
            <person name="Margarit I."/>
        </authorList>
    </citation>
    <scope>NUCLEOTIDE SEQUENCE [LARGE SCALE GENOMIC DNA]</scope>
    <source>
        <strain evidence="5 7">DK-B-USS-215</strain>
    </source>
</reference>
<dbReference type="Proteomes" id="UP000035346">
    <property type="component" value="Unassembled WGS sequence"/>
</dbReference>
<comment type="caution">
    <text evidence="6">The sequence shown here is derived from an EMBL/GenBank/DDBJ whole genome shotgun (WGS) entry which is preliminary data.</text>
</comment>
<feature type="domain" description="4'-phosphopantetheinyl transferase" evidence="3">
    <location>
        <begin position="130"/>
        <end position="228"/>
    </location>
</feature>
<comment type="similarity">
    <text evidence="1">Belongs to the P-Pant transferase superfamily. Gsp/Sfp/HetI/AcpT family.</text>
</comment>
<dbReference type="InterPro" id="IPR008278">
    <property type="entry name" value="4-PPantetheinyl_Trfase_dom"/>
</dbReference>
<evidence type="ECO:0000256" key="1">
    <source>
        <dbReference type="ARBA" id="ARBA00010990"/>
    </source>
</evidence>
<feature type="domain" description="4'-phosphopantetheinyl transferase N-terminal" evidence="4">
    <location>
        <begin position="46"/>
        <end position="121"/>
    </location>
</feature>
<sequence>MRNKKFKLYSYSSDIEFMKAVTIEVLSGVTVVIKADTNDKGIVNPLLSYIKSEEIMEANKYYFSKDRTNYIVSRGIVNCFYKTLENKKINDIEWKRSDNNKPKIDNSYGITFNISHTGGCVFAGFSKGEIGVDVEKINHKFKYGELLNNVFTDREIKFIGEDAAEFYTFWVVKEAYLKAIGYGLIRNPKEVEITNISDELIKIRDEKNASPIIFRKVNIENKYVGAVCIMEEK</sequence>
<evidence type="ECO:0000313" key="6">
    <source>
        <dbReference type="EMBL" id="SUN14187.1"/>
    </source>
</evidence>
<dbReference type="InterPro" id="IPR050559">
    <property type="entry name" value="P-Pant_transferase_sf"/>
</dbReference>
<dbReference type="GO" id="GO:0000287">
    <property type="term" value="F:magnesium ion binding"/>
    <property type="evidence" value="ECO:0007669"/>
    <property type="project" value="InterPro"/>
</dbReference>
<dbReference type="SUPFAM" id="SSF56214">
    <property type="entry name" value="4'-phosphopantetheinyl transferase"/>
    <property type="match status" value="2"/>
</dbReference>
<evidence type="ECO:0000259" key="4">
    <source>
        <dbReference type="Pfam" id="PF22624"/>
    </source>
</evidence>
<dbReference type="EMBL" id="UHEQ01000004">
    <property type="protein sequence ID" value="SUN14187.1"/>
    <property type="molecule type" value="Genomic_DNA"/>
</dbReference>